<dbReference type="PANTHER" id="PTHR23427:SF2">
    <property type="entry name" value="SURFEIT LOCUS PROTEIN 1"/>
    <property type="match status" value="1"/>
</dbReference>
<accession>A0A1S1HIL3</accession>
<dbReference type="Proteomes" id="UP000179467">
    <property type="component" value="Unassembled WGS sequence"/>
</dbReference>
<dbReference type="RefSeq" id="WP_070935112.1">
    <property type="nucleotide sequence ID" value="NZ_MIPT01000001.1"/>
</dbReference>
<dbReference type="PANTHER" id="PTHR23427">
    <property type="entry name" value="SURFEIT LOCUS PROTEIN"/>
    <property type="match status" value="1"/>
</dbReference>
<keyword evidence="4 6" id="KW-1133">Transmembrane helix</keyword>
<comment type="similarity">
    <text evidence="2 6">Belongs to the SURF1 family.</text>
</comment>
<feature type="transmembrane region" description="Helical" evidence="6">
    <location>
        <begin position="228"/>
        <end position="249"/>
    </location>
</feature>
<evidence type="ECO:0000256" key="6">
    <source>
        <dbReference type="RuleBase" id="RU363076"/>
    </source>
</evidence>
<dbReference type="PROSITE" id="PS50895">
    <property type="entry name" value="SURF1"/>
    <property type="match status" value="1"/>
</dbReference>
<dbReference type="EMBL" id="MIPT01000001">
    <property type="protein sequence ID" value="OHT22139.1"/>
    <property type="molecule type" value="Genomic_DNA"/>
</dbReference>
<keyword evidence="6" id="KW-1003">Cell membrane</keyword>
<evidence type="ECO:0000256" key="4">
    <source>
        <dbReference type="ARBA" id="ARBA00022989"/>
    </source>
</evidence>
<proteinExistence type="inferred from homology"/>
<name>A0A1S1HIL3_9SPHN</name>
<comment type="caution">
    <text evidence="7">The sequence shown here is derived from an EMBL/GenBank/DDBJ whole genome shotgun (WGS) entry which is preliminary data.</text>
</comment>
<keyword evidence="5 6" id="KW-0472">Membrane</keyword>
<keyword evidence="3 6" id="KW-0812">Transmembrane</keyword>
<evidence type="ECO:0000313" key="8">
    <source>
        <dbReference type="Proteomes" id="UP000179467"/>
    </source>
</evidence>
<evidence type="ECO:0000256" key="3">
    <source>
        <dbReference type="ARBA" id="ARBA00022692"/>
    </source>
</evidence>
<dbReference type="CDD" id="cd06662">
    <property type="entry name" value="SURF1"/>
    <property type="match status" value="1"/>
</dbReference>
<gene>
    <name evidence="7" type="ORF">BHE75_04161</name>
</gene>
<evidence type="ECO:0000313" key="7">
    <source>
        <dbReference type="EMBL" id="OHT22139.1"/>
    </source>
</evidence>
<dbReference type="InterPro" id="IPR002994">
    <property type="entry name" value="Surf1/Shy1"/>
</dbReference>
<evidence type="ECO:0000256" key="5">
    <source>
        <dbReference type="ARBA" id="ARBA00023136"/>
    </source>
</evidence>
<protein>
    <recommendedName>
        <fullName evidence="6">SURF1-like protein</fullName>
    </recommendedName>
</protein>
<evidence type="ECO:0000256" key="2">
    <source>
        <dbReference type="ARBA" id="ARBA00007165"/>
    </source>
</evidence>
<dbReference type="OrthoDB" id="6079986at2"/>
<dbReference type="InterPro" id="IPR045214">
    <property type="entry name" value="Surf1/Surf4"/>
</dbReference>
<evidence type="ECO:0000256" key="1">
    <source>
        <dbReference type="ARBA" id="ARBA00004370"/>
    </source>
</evidence>
<organism evidence="7 8">
    <name type="scientific">Edaphosphingomonas haloaromaticamans</name>
    <dbReference type="NCBI Taxonomy" id="653954"/>
    <lineage>
        <taxon>Bacteria</taxon>
        <taxon>Pseudomonadati</taxon>
        <taxon>Pseudomonadota</taxon>
        <taxon>Alphaproteobacteria</taxon>
        <taxon>Sphingomonadales</taxon>
        <taxon>Rhizorhabdaceae</taxon>
        <taxon>Edaphosphingomonas</taxon>
    </lineage>
</organism>
<feature type="transmembrane region" description="Helical" evidence="6">
    <location>
        <begin position="22"/>
        <end position="45"/>
    </location>
</feature>
<comment type="subcellular location">
    <subcellularLocation>
        <location evidence="6">Cell membrane</location>
        <topology evidence="6">Multi-pass membrane protein</topology>
    </subcellularLocation>
    <subcellularLocation>
        <location evidence="1">Membrane</location>
    </subcellularLocation>
</comment>
<keyword evidence="8" id="KW-1185">Reference proteome</keyword>
<reference evidence="7 8" key="1">
    <citation type="submission" date="2016-09" db="EMBL/GenBank/DDBJ databases">
        <title>Metabolic pathway, cell adaptation mechanisms and a novel monoxygenase revealed through proteogenomic-transcription analysis of a Sphingomonas haloaromaticamans strain degrading the fungicide ortho-phenylphenol.</title>
        <authorList>
            <person name="Perruchon C."/>
            <person name="Papadopoulou E.S."/>
            <person name="Rousidou C."/>
            <person name="Vasileiadis S."/>
            <person name="Tanou G."/>
            <person name="Amoutzias G."/>
            <person name="Molassiotis A."/>
            <person name="Karpouzas D.G."/>
        </authorList>
    </citation>
    <scope>NUCLEOTIDE SEQUENCE [LARGE SCALE GENOMIC DNA]</scope>
    <source>
        <strain evidence="7 8">P3</strain>
    </source>
</reference>
<dbReference type="Pfam" id="PF02104">
    <property type="entry name" value="SURF1"/>
    <property type="match status" value="1"/>
</dbReference>
<sequence length="259" mass="27125">MTAAGAGEDIAKHKNGKSGRSAASLALIGLLVLLGVAGLAALGLWQVQRLAWKEALIARVDARVHAAPVPAPGPAAWAGISAAGDEYRRVALHGRFRHDRETLVQAVTDLGSGYWVLTPLADDRGFTVLVNRGFVPPDRRDPASRAAGNPAGPASVTGLLRITEPRGGFLRGNDPAADRWHSRDVAAIAAARHLGPGPIAPYFIDAAPNAGGYPVGGLTVVRFPNNHLQYAITWFVMALLLAGAGAVVARQEMRARRAA</sequence>
<dbReference type="AlphaFoldDB" id="A0A1S1HIL3"/>
<dbReference type="GO" id="GO:0005886">
    <property type="term" value="C:plasma membrane"/>
    <property type="evidence" value="ECO:0007669"/>
    <property type="project" value="UniProtKB-SubCell"/>
</dbReference>